<dbReference type="Proteomes" id="UP000749040">
    <property type="component" value="Unassembled WGS sequence"/>
</dbReference>
<comment type="caution">
    <text evidence="2">The sequence shown here is derived from an EMBL/GenBank/DDBJ whole genome shotgun (WGS) entry which is preliminary data.</text>
</comment>
<proteinExistence type="predicted"/>
<evidence type="ECO:0000313" key="2">
    <source>
        <dbReference type="EMBL" id="MBM9505737.1"/>
    </source>
</evidence>
<feature type="compositionally biased region" description="Low complexity" evidence="1">
    <location>
        <begin position="185"/>
        <end position="202"/>
    </location>
</feature>
<keyword evidence="3" id="KW-1185">Reference proteome</keyword>
<gene>
    <name evidence="2" type="ORF">ITX44_14475</name>
</gene>
<reference evidence="2 3" key="1">
    <citation type="submission" date="2021-01" db="EMBL/GenBank/DDBJ databases">
        <title>Streptomyces acididurans sp. nov., isolated from a peat swamp forest soil.</title>
        <authorList>
            <person name="Chantavorakit T."/>
            <person name="Duangmal K."/>
        </authorList>
    </citation>
    <scope>NUCLEOTIDE SEQUENCE [LARGE SCALE GENOMIC DNA]</scope>
    <source>
        <strain evidence="2 3">KK5PA1</strain>
    </source>
</reference>
<dbReference type="EMBL" id="JADKYB010000007">
    <property type="protein sequence ID" value="MBM9505737.1"/>
    <property type="molecule type" value="Genomic_DNA"/>
</dbReference>
<evidence type="ECO:0000313" key="3">
    <source>
        <dbReference type="Proteomes" id="UP000749040"/>
    </source>
</evidence>
<dbReference type="PROSITE" id="PS51257">
    <property type="entry name" value="PROKAR_LIPOPROTEIN"/>
    <property type="match status" value="1"/>
</dbReference>
<organism evidence="2 3">
    <name type="scientific">Actinacidiphila acididurans</name>
    <dbReference type="NCBI Taxonomy" id="2784346"/>
    <lineage>
        <taxon>Bacteria</taxon>
        <taxon>Bacillati</taxon>
        <taxon>Actinomycetota</taxon>
        <taxon>Actinomycetes</taxon>
        <taxon>Kitasatosporales</taxon>
        <taxon>Streptomycetaceae</taxon>
        <taxon>Actinacidiphila</taxon>
    </lineage>
</organism>
<sequence>MKATTKLSAALCGGTALLLALTGCGGDSTGKKRDTWSKGVCDQAATQFSRINEAGTVLSKVPGNADPKTVKAADSQNFQAVSAAFTSLAGIFNAADPAPGSDGPQYQKNAVAAFTALSGKYADLKKQADALDTSDRQKFADGLSSLSAGLNGTIAQGQQQLKTLNVGDMGKALAKQPGCQKISGPSAPSAPSSTASATASAS</sequence>
<protein>
    <submittedName>
        <fullName evidence="2">Small secreted protein</fullName>
    </submittedName>
</protein>
<dbReference type="RefSeq" id="WP_205357619.1">
    <property type="nucleotide sequence ID" value="NZ_JADKYB010000007.1"/>
</dbReference>
<accession>A0ABS2TRM7</accession>
<evidence type="ECO:0000256" key="1">
    <source>
        <dbReference type="SAM" id="MobiDB-lite"/>
    </source>
</evidence>
<name>A0ABS2TRM7_9ACTN</name>
<feature type="region of interest" description="Disordered" evidence="1">
    <location>
        <begin position="174"/>
        <end position="202"/>
    </location>
</feature>